<dbReference type="Gene3D" id="3.40.50.1240">
    <property type="entry name" value="Phosphoglycerate mutase-like"/>
    <property type="match status" value="1"/>
</dbReference>
<accession>A0A9D1PDF1</accession>
<evidence type="ECO:0000313" key="1">
    <source>
        <dbReference type="EMBL" id="HIV38966.1"/>
    </source>
</evidence>
<sequence>MLKIYLIRHGKTQGNLSGKYIGARTDEPLCQEGIRELEGKNYPKAELLFVSPMKRCRQTGEILYPGLAQKECPLLKECDFGDFENKNYKELSGNPDYQAWIDSGGALPFPGGEDPEGFRNRCREGFVRCVEEAFAMESPATAIVAHGGTIMSILSAYGYPKQGYFDWQIKNGEYYVLILEEELWKNERHVLSVKKGLWTDV</sequence>
<dbReference type="InterPro" id="IPR050275">
    <property type="entry name" value="PGM_Phosphatase"/>
</dbReference>
<dbReference type="CDD" id="cd07067">
    <property type="entry name" value="HP_PGM_like"/>
    <property type="match status" value="1"/>
</dbReference>
<reference evidence="1" key="1">
    <citation type="journal article" date="2021" name="PeerJ">
        <title>Extensive microbial diversity within the chicken gut microbiome revealed by metagenomics and culture.</title>
        <authorList>
            <person name="Gilroy R."/>
            <person name="Ravi A."/>
            <person name="Getino M."/>
            <person name="Pursley I."/>
            <person name="Horton D.L."/>
            <person name="Alikhan N.F."/>
            <person name="Baker D."/>
            <person name="Gharbi K."/>
            <person name="Hall N."/>
            <person name="Watson M."/>
            <person name="Adriaenssens E.M."/>
            <person name="Foster-Nyarko E."/>
            <person name="Jarju S."/>
            <person name="Secka A."/>
            <person name="Antonio M."/>
            <person name="Oren A."/>
            <person name="Chaudhuri R.R."/>
            <person name="La Ragione R."/>
            <person name="Hildebrand F."/>
            <person name="Pallen M.J."/>
        </authorList>
    </citation>
    <scope>NUCLEOTIDE SEQUENCE</scope>
    <source>
        <strain evidence="1">CHK195-9823</strain>
    </source>
</reference>
<dbReference type="GO" id="GO:0016791">
    <property type="term" value="F:phosphatase activity"/>
    <property type="evidence" value="ECO:0007669"/>
    <property type="project" value="TreeGrafter"/>
</dbReference>
<comment type="caution">
    <text evidence="1">The sequence shown here is derived from an EMBL/GenBank/DDBJ whole genome shotgun (WGS) entry which is preliminary data.</text>
</comment>
<dbReference type="Pfam" id="PF00300">
    <property type="entry name" value="His_Phos_1"/>
    <property type="match status" value="1"/>
</dbReference>
<dbReference type="SUPFAM" id="SSF53254">
    <property type="entry name" value="Phosphoglycerate mutase-like"/>
    <property type="match status" value="1"/>
</dbReference>
<dbReference type="EMBL" id="DXIQ01000051">
    <property type="protein sequence ID" value="HIV38966.1"/>
    <property type="molecule type" value="Genomic_DNA"/>
</dbReference>
<protein>
    <submittedName>
        <fullName evidence="1">Histidine phosphatase family protein</fullName>
    </submittedName>
</protein>
<dbReference type="Proteomes" id="UP000886814">
    <property type="component" value="Unassembled WGS sequence"/>
</dbReference>
<dbReference type="InterPro" id="IPR013078">
    <property type="entry name" value="His_Pase_superF_clade-1"/>
</dbReference>
<evidence type="ECO:0000313" key="2">
    <source>
        <dbReference type="Proteomes" id="UP000886814"/>
    </source>
</evidence>
<name>A0A9D1PDF1_9FIRM</name>
<dbReference type="PANTHER" id="PTHR48100">
    <property type="entry name" value="BROAD-SPECIFICITY PHOSPHATASE YOR283W-RELATED"/>
    <property type="match status" value="1"/>
</dbReference>
<organism evidence="1 2">
    <name type="scientific">Candidatus Blautia stercorigallinarum</name>
    <dbReference type="NCBI Taxonomy" id="2838501"/>
    <lineage>
        <taxon>Bacteria</taxon>
        <taxon>Bacillati</taxon>
        <taxon>Bacillota</taxon>
        <taxon>Clostridia</taxon>
        <taxon>Lachnospirales</taxon>
        <taxon>Lachnospiraceae</taxon>
        <taxon>Blautia</taxon>
    </lineage>
</organism>
<proteinExistence type="predicted"/>
<dbReference type="SMART" id="SM00855">
    <property type="entry name" value="PGAM"/>
    <property type="match status" value="1"/>
</dbReference>
<reference evidence="1" key="2">
    <citation type="submission" date="2021-04" db="EMBL/GenBank/DDBJ databases">
        <authorList>
            <person name="Gilroy R."/>
        </authorList>
    </citation>
    <scope>NUCLEOTIDE SEQUENCE</scope>
    <source>
        <strain evidence="1">CHK195-9823</strain>
    </source>
</reference>
<gene>
    <name evidence="1" type="ORF">H9747_08200</name>
</gene>
<dbReference type="InterPro" id="IPR029033">
    <property type="entry name" value="His_PPase_superfam"/>
</dbReference>
<dbReference type="AlphaFoldDB" id="A0A9D1PDF1"/>